<dbReference type="SUPFAM" id="SSF52540">
    <property type="entry name" value="P-loop containing nucleoside triphosphate hydrolases"/>
    <property type="match status" value="1"/>
</dbReference>
<feature type="compositionally biased region" description="Basic and acidic residues" evidence="3">
    <location>
        <begin position="27"/>
        <end position="43"/>
    </location>
</feature>
<feature type="region of interest" description="Disordered" evidence="3">
    <location>
        <begin position="27"/>
        <end position="80"/>
    </location>
</feature>
<dbReference type="CDD" id="cd06170">
    <property type="entry name" value="LuxR_C_like"/>
    <property type="match status" value="1"/>
</dbReference>
<keyword evidence="6" id="KW-1185">Reference proteome</keyword>
<dbReference type="InterPro" id="IPR036388">
    <property type="entry name" value="WH-like_DNA-bd_sf"/>
</dbReference>
<dbReference type="PROSITE" id="PS50043">
    <property type="entry name" value="HTH_LUXR_2"/>
    <property type="match status" value="1"/>
</dbReference>
<reference evidence="5" key="1">
    <citation type="submission" date="2021-06" db="EMBL/GenBank/DDBJ databases">
        <title>Sequencing of actinobacteria type strains.</title>
        <authorList>
            <person name="Nguyen G.-S."/>
            <person name="Wentzel A."/>
        </authorList>
    </citation>
    <scope>NUCLEOTIDE SEQUENCE</scope>
    <source>
        <strain evidence="5">P38-E01</strain>
    </source>
</reference>
<dbReference type="EMBL" id="JAELVF020000004">
    <property type="protein sequence ID" value="MBU7600834.1"/>
    <property type="molecule type" value="Genomic_DNA"/>
</dbReference>
<dbReference type="InterPro" id="IPR041664">
    <property type="entry name" value="AAA_16"/>
</dbReference>
<dbReference type="Pfam" id="PF13191">
    <property type="entry name" value="AAA_16"/>
    <property type="match status" value="1"/>
</dbReference>
<evidence type="ECO:0000313" key="5">
    <source>
        <dbReference type="EMBL" id="MBU7600834.1"/>
    </source>
</evidence>
<dbReference type="PANTHER" id="PTHR16305:SF35">
    <property type="entry name" value="TRANSCRIPTIONAL ACTIVATOR DOMAIN"/>
    <property type="match status" value="1"/>
</dbReference>
<evidence type="ECO:0000259" key="4">
    <source>
        <dbReference type="PROSITE" id="PS50043"/>
    </source>
</evidence>
<dbReference type="GO" id="GO:0003677">
    <property type="term" value="F:DNA binding"/>
    <property type="evidence" value="ECO:0007669"/>
    <property type="project" value="InterPro"/>
</dbReference>
<proteinExistence type="predicted"/>
<dbReference type="SUPFAM" id="SSF46894">
    <property type="entry name" value="C-terminal effector domain of the bipartite response regulators"/>
    <property type="match status" value="1"/>
</dbReference>
<dbReference type="Pfam" id="PF00196">
    <property type="entry name" value="GerE"/>
    <property type="match status" value="1"/>
</dbReference>
<dbReference type="Gene3D" id="1.10.10.10">
    <property type="entry name" value="Winged helix-like DNA-binding domain superfamily/Winged helix DNA-binding domain"/>
    <property type="match status" value="1"/>
</dbReference>
<dbReference type="GO" id="GO:0006355">
    <property type="term" value="P:regulation of DNA-templated transcription"/>
    <property type="evidence" value="ECO:0007669"/>
    <property type="project" value="InterPro"/>
</dbReference>
<dbReference type="GO" id="GO:0005524">
    <property type="term" value="F:ATP binding"/>
    <property type="evidence" value="ECO:0007669"/>
    <property type="project" value="UniProtKB-KW"/>
</dbReference>
<accession>A0A949JRB9</accession>
<dbReference type="SMART" id="SM00421">
    <property type="entry name" value="HTH_LUXR"/>
    <property type="match status" value="1"/>
</dbReference>
<gene>
    <name evidence="5" type="ORF">JGS22_025240</name>
</gene>
<sequence length="1034" mass="109875">MTQTPVRSEALAAAHLLPRGHRLPDHCLPDHRVPDHHVPDRRLPGRRAPRLRVPEEGDSGGRATHGHDLSARTGSPLVGRGPESAHLAAVLEEARAGRGGAVFLTGEPGAGRTRLAAEAVALAGPRMATGTGRAGTVGPQLPYRCLVAALHALTRPGLPSEPAGWGPYGRVLARLLSGAPHRAGSPVVVAESVLRLLAVLGRQRGVLLVLDDLHDADPGTLAVVEHLLDHLAQLPVALLLTAQRESAVADELAPRARQRGVATVLDLGPLTAAQVHQLLALTRATAPSEIADSQVRTVMERSGGIPFVVAELLHLTVAEGRVPRAIPAAVAADLRCRVAGLEPACADLLSTAALFGTRFPLSVPRRALGWDDGRLSGVVRALAAASLIVEDRADPNWYAFRHRLVAEVQLARLGPPDRAARARQVANALVELGESGEPVPGVWRVRAAELYELGQEPATAVDLYCREVECALLSGESDRAPALLGRANRLASTAGSAARGRALESVLEAVAHTARLAPVSALVNSAQALPDDLHPALRARLYARLTELALLAGRPDRALAHLELAGWSLPSGSQGAAAAVVDLAAAQVEPHRLGPTRLRTARELAHRALAGARRAQLPEVACRAALLLSRLAADREDSAVRIQLAAARALALAHRLPAEAVLAEARLALVEAERGGEQADVEQALREAQRLGMPALTQEIGLSLVREEIRRCEFASADVRLHALEVEAERLGLVGASARLGLARATLLAHRGQRAEMEEVLAGLCPPAEAVPGLHPLADGSARAFCSLLEERRADADREFARAQAHEAENPSVEDFGRYGPVLLLGVLEGRLGSSHHSDRQGMHHASAHWNQVFARLAKAVLLGREQCRDEASAQAREALELAARYPNARALGLRLVAEEAHLNGWGEPVRWLREAEEHFHGSQLSAAAGACRALMRGMGAPVRQRRKGIEHVPQTLRRQGVTAREYEVAGLLVERTANKEIAAALHISPRTVEKHVASLLQKTGHPNRTAFARALRPQGGPGPGHAPGPLAFR</sequence>
<name>A0A949JRB9_9ACTN</name>
<protein>
    <submittedName>
        <fullName evidence="5">AAA family ATPase</fullName>
    </submittedName>
</protein>
<keyword evidence="2" id="KW-0067">ATP-binding</keyword>
<keyword evidence="1" id="KW-0547">Nucleotide-binding</keyword>
<comment type="caution">
    <text evidence="5">The sequence shown here is derived from an EMBL/GenBank/DDBJ whole genome shotgun (WGS) entry which is preliminary data.</text>
</comment>
<dbReference type="GO" id="GO:0004016">
    <property type="term" value="F:adenylate cyclase activity"/>
    <property type="evidence" value="ECO:0007669"/>
    <property type="project" value="TreeGrafter"/>
</dbReference>
<dbReference type="GO" id="GO:0005737">
    <property type="term" value="C:cytoplasm"/>
    <property type="evidence" value="ECO:0007669"/>
    <property type="project" value="TreeGrafter"/>
</dbReference>
<dbReference type="RefSeq" id="WP_211040408.1">
    <property type="nucleotide sequence ID" value="NZ_JAELVF020000004.1"/>
</dbReference>
<dbReference type="PRINTS" id="PR00038">
    <property type="entry name" value="HTHLUXR"/>
</dbReference>
<feature type="domain" description="HTH luxR-type" evidence="4">
    <location>
        <begin position="953"/>
        <end position="1020"/>
    </location>
</feature>
<evidence type="ECO:0000256" key="3">
    <source>
        <dbReference type="SAM" id="MobiDB-lite"/>
    </source>
</evidence>
<organism evidence="5 6">
    <name type="scientific">Streptomyces tardus</name>
    <dbReference type="NCBI Taxonomy" id="2780544"/>
    <lineage>
        <taxon>Bacteria</taxon>
        <taxon>Bacillati</taxon>
        <taxon>Actinomycetota</taxon>
        <taxon>Actinomycetes</taxon>
        <taxon>Kitasatosporales</taxon>
        <taxon>Streptomycetaceae</taxon>
        <taxon>Streptomyces</taxon>
    </lineage>
</organism>
<evidence type="ECO:0000313" key="6">
    <source>
        <dbReference type="Proteomes" id="UP000694501"/>
    </source>
</evidence>
<evidence type="ECO:0000256" key="2">
    <source>
        <dbReference type="ARBA" id="ARBA00022840"/>
    </source>
</evidence>
<dbReference type="InterPro" id="IPR016032">
    <property type="entry name" value="Sig_transdc_resp-reg_C-effctor"/>
</dbReference>
<evidence type="ECO:0000256" key="1">
    <source>
        <dbReference type="ARBA" id="ARBA00022741"/>
    </source>
</evidence>
<dbReference type="Proteomes" id="UP000694501">
    <property type="component" value="Unassembled WGS sequence"/>
</dbReference>
<dbReference type="InterPro" id="IPR027417">
    <property type="entry name" value="P-loop_NTPase"/>
</dbReference>
<dbReference type="PANTHER" id="PTHR16305">
    <property type="entry name" value="TESTICULAR SOLUBLE ADENYLYL CYCLASE"/>
    <property type="match status" value="1"/>
</dbReference>
<dbReference type="InterPro" id="IPR000792">
    <property type="entry name" value="Tscrpt_reg_LuxR_C"/>
</dbReference>
<dbReference type="AlphaFoldDB" id="A0A949JRB9"/>
<feature type="region of interest" description="Disordered" evidence="3">
    <location>
        <begin position="1015"/>
        <end position="1034"/>
    </location>
</feature>